<dbReference type="AlphaFoldDB" id="W9S8C0"/>
<feature type="compositionally biased region" description="Basic and acidic residues" evidence="1">
    <location>
        <begin position="78"/>
        <end position="88"/>
    </location>
</feature>
<organism evidence="2 3">
    <name type="scientific">Morus notabilis</name>
    <dbReference type="NCBI Taxonomy" id="981085"/>
    <lineage>
        <taxon>Eukaryota</taxon>
        <taxon>Viridiplantae</taxon>
        <taxon>Streptophyta</taxon>
        <taxon>Embryophyta</taxon>
        <taxon>Tracheophyta</taxon>
        <taxon>Spermatophyta</taxon>
        <taxon>Magnoliopsida</taxon>
        <taxon>eudicotyledons</taxon>
        <taxon>Gunneridae</taxon>
        <taxon>Pentapetalae</taxon>
        <taxon>rosids</taxon>
        <taxon>fabids</taxon>
        <taxon>Rosales</taxon>
        <taxon>Moraceae</taxon>
        <taxon>Moreae</taxon>
        <taxon>Morus</taxon>
    </lineage>
</organism>
<name>W9S8C0_9ROSA</name>
<accession>W9S8C0</accession>
<feature type="region of interest" description="Disordered" evidence="1">
    <location>
        <begin position="63"/>
        <end position="88"/>
    </location>
</feature>
<reference evidence="3" key="1">
    <citation type="submission" date="2013-01" db="EMBL/GenBank/DDBJ databases">
        <title>Draft Genome Sequence of a Mulberry Tree, Morus notabilis C.K. Schneid.</title>
        <authorList>
            <person name="He N."/>
            <person name="Zhao S."/>
        </authorList>
    </citation>
    <scope>NUCLEOTIDE SEQUENCE</scope>
</reference>
<evidence type="ECO:0000313" key="2">
    <source>
        <dbReference type="EMBL" id="EXC31168.1"/>
    </source>
</evidence>
<keyword evidence="3" id="KW-1185">Reference proteome</keyword>
<dbReference type="EMBL" id="KE346241">
    <property type="protein sequence ID" value="EXC31168.1"/>
    <property type="molecule type" value="Genomic_DNA"/>
</dbReference>
<gene>
    <name evidence="2" type="ORF">L484_004934</name>
</gene>
<evidence type="ECO:0000256" key="1">
    <source>
        <dbReference type="SAM" id="MobiDB-lite"/>
    </source>
</evidence>
<sequence>MPNLEDKVIFEGRESDSWAGTAVDEVVVQDQLSKWADSQAQEEPFQMAETTEEGCRLVTKINKGEQSKEMNPDGEVQNTREGRARKMPGRFKDFVMA</sequence>
<evidence type="ECO:0000313" key="3">
    <source>
        <dbReference type="Proteomes" id="UP000030645"/>
    </source>
</evidence>
<dbReference type="Proteomes" id="UP000030645">
    <property type="component" value="Unassembled WGS sequence"/>
</dbReference>
<protein>
    <submittedName>
        <fullName evidence="2">Uncharacterized protein</fullName>
    </submittedName>
</protein>
<proteinExistence type="predicted"/>